<comment type="caution">
    <text evidence="2">The sequence shown here is derived from an EMBL/GenBank/DDBJ whole genome shotgun (WGS) entry which is preliminary data.</text>
</comment>
<protein>
    <submittedName>
        <fullName evidence="2">TmRNA</fullName>
    </submittedName>
</protein>
<name>A0A0C2BNK6_9BURK</name>
<evidence type="ECO:0000313" key="2">
    <source>
        <dbReference type="EMBL" id="KIF82840.1"/>
    </source>
</evidence>
<keyword evidence="1" id="KW-0812">Transmembrane</keyword>
<dbReference type="InterPro" id="IPR021125">
    <property type="entry name" value="DUF2127"/>
</dbReference>
<proteinExistence type="predicted"/>
<dbReference type="AlphaFoldDB" id="A0A0C2BNK6"/>
<evidence type="ECO:0000313" key="3">
    <source>
        <dbReference type="Proteomes" id="UP000031572"/>
    </source>
</evidence>
<keyword evidence="1" id="KW-1133">Transmembrane helix</keyword>
<accession>A0A0C2BNK6</accession>
<sequence>MRRMRHAIATFEALKGLAAFAAVVGALDLMHHDVRHLAIELIGRFHLNPEAHYPSVLLHYANLIPDANLHALFLLAAGYIAVRLVESYGLWNDYAWGEWLGALSGGIYIPFEVNHLLHRPSLINGLVLVGNMFLVAFLTVQLWRRHDLINH</sequence>
<evidence type="ECO:0000256" key="1">
    <source>
        <dbReference type="SAM" id="Phobius"/>
    </source>
</evidence>
<feature type="transmembrane region" description="Helical" evidence="1">
    <location>
        <begin position="123"/>
        <end position="143"/>
    </location>
</feature>
<reference evidence="2 3" key="1">
    <citation type="submission" date="2014-12" db="EMBL/GenBank/DDBJ databases">
        <title>Denitrispirillum autotrophicum gen. nov., sp. nov., Denitrifying, Facultatively Autotrophic Bacteria Isolated from Rice Paddy Soil.</title>
        <authorList>
            <person name="Ishii S."/>
            <person name="Ashida N."/>
            <person name="Ohno H."/>
            <person name="Otsuka S."/>
            <person name="Yokota A."/>
            <person name="Senoo K."/>
        </authorList>
    </citation>
    <scope>NUCLEOTIDE SEQUENCE [LARGE SCALE GENOMIC DNA]</scope>
    <source>
        <strain evidence="2 3">TSA66</strain>
    </source>
</reference>
<dbReference type="Pfam" id="PF09900">
    <property type="entry name" value="DUF2127"/>
    <property type="match status" value="1"/>
</dbReference>
<gene>
    <name evidence="2" type="ORF">TSA66_21660</name>
</gene>
<dbReference type="Proteomes" id="UP000031572">
    <property type="component" value="Unassembled WGS sequence"/>
</dbReference>
<keyword evidence="1" id="KW-0472">Membrane</keyword>
<dbReference type="OrthoDB" id="121772at2"/>
<feature type="transmembrane region" description="Helical" evidence="1">
    <location>
        <begin position="63"/>
        <end position="82"/>
    </location>
</feature>
<dbReference type="EMBL" id="JWJG01000028">
    <property type="protein sequence ID" value="KIF82840.1"/>
    <property type="molecule type" value="Genomic_DNA"/>
</dbReference>
<keyword evidence="3" id="KW-1185">Reference proteome</keyword>
<organism evidence="2 3">
    <name type="scientific">Noviherbaspirillum autotrophicum</name>
    <dbReference type="NCBI Taxonomy" id="709839"/>
    <lineage>
        <taxon>Bacteria</taxon>
        <taxon>Pseudomonadati</taxon>
        <taxon>Pseudomonadota</taxon>
        <taxon>Betaproteobacteria</taxon>
        <taxon>Burkholderiales</taxon>
        <taxon>Oxalobacteraceae</taxon>
        <taxon>Noviherbaspirillum</taxon>
    </lineage>
</organism>